<dbReference type="SUPFAM" id="SSF52540">
    <property type="entry name" value="P-loop containing nucleoside triphosphate hydrolases"/>
    <property type="match status" value="1"/>
</dbReference>
<dbReference type="Pfam" id="PF01926">
    <property type="entry name" value="MMR_HSR1"/>
    <property type="match status" value="1"/>
</dbReference>
<dbReference type="OrthoDB" id="8954335at2759"/>
<proteinExistence type="predicted"/>
<accession>A0A8H5CZW6</accession>
<dbReference type="InterPro" id="IPR006073">
    <property type="entry name" value="GTP-bd"/>
</dbReference>
<gene>
    <name evidence="3" type="ORF">D9756_008436</name>
</gene>
<organism evidence="3 4">
    <name type="scientific">Leucocoprinus leucothites</name>
    <dbReference type="NCBI Taxonomy" id="201217"/>
    <lineage>
        <taxon>Eukaryota</taxon>
        <taxon>Fungi</taxon>
        <taxon>Dikarya</taxon>
        <taxon>Basidiomycota</taxon>
        <taxon>Agaricomycotina</taxon>
        <taxon>Agaricomycetes</taxon>
        <taxon>Agaricomycetidae</taxon>
        <taxon>Agaricales</taxon>
        <taxon>Agaricineae</taxon>
        <taxon>Agaricaceae</taxon>
        <taxon>Leucocoprinus</taxon>
    </lineage>
</organism>
<evidence type="ECO:0000313" key="3">
    <source>
        <dbReference type="EMBL" id="KAF5351062.1"/>
    </source>
</evidence>
<dbReference type="CDD" id="cd00882">
    <property type="entry name" value="Ras_like_GTPase"/>
    <property type="match status" value="1"/>
</dbReference>
<dbReference type="EMBL" id="JAACJO010000013">
    <property type="protein sequence ID" value="KAF5351062.1"/>
    <property type="molecule type" value="Genomic_DNA"/>
</dbReference>
<evidence type="ECO:0000313" key="4">
    <source>
        <dbReference type="Proteomes" id="UP000559027"/>
    </source>
</evidence>
<feature type="region of interest" description="Disordered" evidence="1">
    <location>
        <begin position="1"/>
        <end position="38"/>
    </location>
</feature>
<comment type="caution">
    <text evidence="3">The sequence shown here is derived from an EMBL/GenBank/DDBJ whole genome shotgun (WGS) entry which is preliminary data.</text>
</comment>
<dbReference type="Proteomes" id="UP000559027">
    <property type="component" value="Unassembled WGS sequence"/>
</dbReference>
<protein>
    <recommendedName>
        <fullName evidence="2">G domain-containing protein</fullName>
    </recommendedName>
</protein>
<keyword evidence="4" id="KW-1185">Reference proteome</keyword>
<dbReference type="AlphaFoldDB" id="A0A8H5CZW6"/>
<evidence type="ECO:0000256" key="1">
    <source>
        <dbReference type="SAM" id="MobiDB-lite"/>
    </source>
</evidence>
<dbReference type="InterPro" id="IPR027417">
    <property type="entry name" value="P-loop_NTPase"/>
</dbReference>
<name>A0A8H5CZW6_9AGAR</name>
<evidence type="ECO:0000259" key="2">
    <source>
        <dbReference type="Pfam" id="PF01926"/>
    </source>
</evidence>
<dbReference type="Gene3D" id="3.40.50.300">
    <property type="entry name" value="P-loop containing nucleotide triphosphate hydrolases"/>
    <property type="match status" value="1"/>
</dbReference>
<feature type="domain" description="G" evidence="2">
    <location>
        <begin position="71"/>
        <end position="135"/>
    </location>
</feature>
<reference evidence="3 4" key="1">
    <citation type="journal article" date="2020" name="ISME J.">
        <title>Uncovering the hidden diversity of litter-decomposition mechanisms in mushroom-forming fungi.</title>
        <authorList>
            <person name="Floudas D."/>
            <person name="Bentzer J."/>
            <person name="Ahren D."/>
            <person name="Johansson T."/>
            <person name="Persson P."/>
            <person name="Tunlid A."/>
        </authorList>
    </citation>
    <scope>NUCLEOTIDE SEQUENCE [LARGE SCALE GENOMIC DNA]</scope>
    <source>
        <strain evidence="3 4">CBS 146.42</strain>
    </source>
</reference>
<sequence length="394" mass="45559">MSSNKTMPPLKAIKSMSDPQWLKNLPRLSKPPRRANTDLQPKKLSREMGYEVLSVVELTGVQQLTPEDIIVAVMGPTGTGKSTFIQRATNHSWTVGHSLQSHTSTVEALRVSFNDGISLVLVDTPGFDDTNKSDLETLKVIAKWFEQVYRRGLEISGILYLHRITDDRMGRTPRKNLELFKKVCGEDYFPLMVLVTTMWPESSNEDEAVFSERETQLKKDCWEDIIRHPAQVQRFRGTHTSAWNILEEVFTFAGTRQQRKILEIQQEIVDFSKRVPDTSAGQQLHGMMEELVGKQSDLVRRLQDQLSKTSDPDTQHAIMSGLKNLKQQREKVRKDIRRMDPSLAERMRRMNRLLDERSSQLRRHTRNQLHALRQRFGEFVRRVAQAPWRNRSAS</sequence>
<dbReference type="GO" id="GO:0005525">
    <property type="term" value="F:GTP binding"/>
    <property type="evidence" value="ECO:0007669"/>
    <property type="project" value="InterPro"/>
</dbReference>